<dbReference type="eggNOG" id="COG0535">
    <property type="taxonomic scope" value="Bacteria"/>
</dbReference>
<dbReference type="GO" id="GO:0003824">
    <property type="term" value="F:catalytic activity"/>
    <property type="evidence" value="ECO:0007669"/>
    <property type="project" value="InterPro"/>
</dbReference>
<dbReference type="SUPFAM" id="SSF102114">
    <property type="entry name" value="Radical SAM enzymes"/>
    <property type="match status" value="1"/>
</dbReference>
<dbReference type="RefSeq" id="WP_012003256.1">
    <property type="nucleotide sequence ID" value="NC_009828.1"/>
</dbReference>
<sequence length="432" mass="50483" precursor="true">MQRFFKDIKSDYCLCFDSDTLRWIIVDKRSALKCKNSNQDLIKVFEDKKPNEKEMKNLKGNTFPNFIGISILPTFNCNLQCIHCFYESKPDENYQMLNKEYIPLIIDLINRYNIENVTIGGGEPLTWPHLRNLLTEILEKTNAKIFLLTNGLLLDKIEDILTTPRFNVQISLDAVHENTYQKVRGGNFRKLLKNVAKLKNAKTDIALSYTLHSYNKDEVIKFIKYSEKIGINFIHFPIIENYGRAKINQLIPFREELIDLYQFLVYYSLHYNKVKIYFVEEIKFRLLNQLKRYNCSALYNQLSLGPDGYLYPCSELINDKFKICHITESEKLRDYIHLFRSQTGFGSPIVQKICPNCPIKYLCGGGCRAVDLLSGKNYFEAQADSLTCDIFLKSVFTILWELANYKLDPKVPINLLYSNKVLKLVKEHEKLD</sequence>
<reference evidence="6 7" key="2">
    <citation type="journal article" date="2009" name="Proc. Natl. Acad. Sci. U.S.A.">
        <title>On the chimeric nature, thermophilic origin, and phylogenetic placement of the Thermotogales.</title>
        <authorList>
            <person name="Zhaxybayeva O."/>
            <person name="Swithers K.S."/>
            <person name="Lapierre P."/>
            <person name="Fournier G.P."/>
            <person name="Bickhart D.M."/>
            <person name="DeBoy R.T."/>
            <person name="Nelson K.E."/>
            <person name="Nesbo C.L."/>
            <person name="Doolittle W.F."/>
            <person name="Gogarten J.P."/>
            <person name="Noll K.M."/>
        </authorList>
    </citation>
    <scope>NUCLEOTIDE SEQUENCE [LARGE SCALE GENOMIC DNA]</scope>
    <source>
        <strain evidence="7">ATCC BAA-301 / DSM 14385 / NBRC 107922 / TMO</strain>
    </source>
</reference>
<evidence type="ECO:0000256" key="4">
    <source>
        <dbReference type="ARBA" id="ARBA00023014"/>
    </source>
</evidence>
<dbReference type="InterPro" id="IPR050377">
    <property type="entry name" value="Radical_SAM_PqqE_MftC-like"/>
</dbReference>
<dbReference type="InterPro" id="IPR058240">
    <property type="entry name" value="rSAM_sf"/>
</dbReference>
<accession>A8F6J1</accession>
<dbReference type="InterPro" id="IPR013785">
    <property type="entry name" value="Aldolase_TIM"/>
</dbReference>
<feature type="domain" description="Radical SAM core" evidence="5">
    <location>
        <begin position="61"/>
        <end position="273"/>
    </location>
</feature>
<dbReference type="EMBL" id="CP000812">
    <property type="protein sequence ID" value="ABV33775.1"/>
    <property type="molecule type" value="Genomic_DNA"/>
</dbReference>
<reference evidence="6 7" key="1">
    <citation type="submission" date="2007-08" db="EMBL/GenBank/DDBJ databases">
        <title>Complete sequence of Thermotoga lettingae TMO.</title>
        <authorList>
            <consortium name="US DOE Joint Genome Institute"/>
            <person name="Copeland A."/>
            <person name="Lucas S."/>
            <person name="Lapidus A."/>
            <person name="Barry K."/>
            <person name="Glavina del Rio T."/>
            <person name="Dalin E."/>
            <person name="Tice H."/>
            <person name="Pitluck S."/>
            <person name="Foster B."/>
            <person name="Bruce D."/>
            <person name="Schmutz J."/>
            <person name="Larimer F."/>
            <person name="Land M."/>
            <person name="Hauser L."/>
            <person name="Kyrpides N."/>
            <person name="Mikhailova N."/>
            <person name="Nelson K."/>
            <person name="Gogarten J.P."/>
            <person name="Noll K."/>
            <person name="Richardson P."/>
        </authorList>
    </citation>
    <scope>NUCLEOTIDE SEQUENCE [LARGE SCALE GENOMIC DNA]</scope>
    <source>
        <strain evidence="7">ATCC BAA-301 / DSM 14385 / NBRC 107922 / TMO</strain>
    </source>
</reference>
<dbReference type="PROSITE" id="PS51918">
    <property type="entry name" value="RADICAL_SAM"/>
    <property type="match status" value="1"/>
</dbReference>
<evidence type="ECO:0000256" key="1">
    <source>
        <dbReference type="ARBA" id="ARBA00022691"/>
    </source>
</evidence>
<dbReference type="AlphaFoldDB" id="A8F6J1"/>
<dbReference type="InterPro" id="IPR007197">
    <property type="entry name" value="rSAM"/>
</dbReference>
<dbReference type="Gene3D" id="3.20.20.70">
    <property type="entry name" value="Aldolase class I"/>
    <property type="match status" value="1"/>
</dbReference>
<name>A8F6J1_PSELT</name>
<dbReference type="OrthoDB" id="9763993at2"/>
<evidence type="ECO:0000256" key="3">
    <source>
        <dbReference type="ARBA" id="ARBA00023004"/>
    </source>
</evidence>
<dbReference type="PANTHER" id="PTHR11228:SF7">
    <property type="entry name" value="PQQA PEPTIDE CYCLASE"/>
    <property type="match status" value="1"/>
</dbReference>
<proteinExistence type="predicted"/>
<evidence type="ECO:0000313" key="7">
    <source>
        <dbReference type="Proteomes" id="UP000002016"/>
    </source>
</evidence>
<dbReference type="PANTHER" id="PTHR11228">
    <property type="entry name" value="RADICAL SAM DOMAIN PROTEIN"/>
    <property type="match status" value="1"/>
</dbReference>
<keyword evidence="2" id="KW-0479">Metal-binding</keyword>
<keyword evidence="3" id="KW-0408">Iron</keyword>
<evidence type="ECO:0000256" key="2">
    <source>
        <dbReference type="ARBA" id="ARBA00022723"/>
    </source>
</evidence>
<dbReference type="InterPro" id="IPR006638">
    <property type="entry name" value="Elp3/MiaA/NifB-like_rSAM"/>
</dbReference>
<dbReference type="SFLD" id="SFLDG01386">
    <property type="entry name" value="main_SPASM_domain-containing"/>
    <property type="match status" value="1"/>
</dbReference>
<dbReference type="Proteomes" id="UP000002016">
    <property type="component" value="Chromosome"/>
</dbReference>
<dbReference type="CDD" id="cd01335">
    <property type="entry name" value="Radical_SAM"/>
    <property type="match status" value="1"/>
</dbReference>
<dbReference type="SMART" id="SM00729">
    <property type="entry name" value="Elp3"/>
    <property type="match status" value="1"/>
</dbReference>
<gene>
    <name evidence="6" type="ordered locus">Tlet_1213</name>
</gene>
<dbReference type="InterPro" id="IPR023885">
    <property type="entry name" value="4Fe4S-binding_SPASM_dom"/>
</dbReference>
<dbReference type="Pfam" id="PF04055">
    <property type="entry name" value="Radical_SAM"/>
    <property type="match status" value="1"/>
</dbReference>
<keyword evidence="7" id="KW-1185">Reference proteome</keyword>
<dbReference type="GO" id="GO:0046872">
    <property type="term" value="F:metal ion binding"/>
    <property type="evidence" value="ECO:0007669"/>
    <property type="project" value="UniProtKB-KW"/>
</dbReference>
<dbReference type="SFLD" id="SFLDS00029">
    <property type="entry name" value="Radical_SAM"/>
    <property type="match status" value="1"/>
</dbReference>
<keyword evidence="1" id="KW-0949">S-adenosyl-L-methionine</keyword>
<dbReference type="NCBIfam" id="TIGR04085">
    <property type="entry name" value="rSAM_more_4Fe4S"/>
    <property type="match status" value="1"/>
</dbReference>
<keyword evidence="4" id="KW-0411">Iron-sulfur</keyword>
<evidence type="ECO:0000259" key="5">
    <source>
        <dbReference type="PROSITE" id="PS51918"/>
    </source>
</evidence>
<evidence type="ECO:0000313" key="6">
    <source>
        <dbReference type="EMBL" id="ABV33775.1"/>
    </source>
</evidence>
<dbReference type="KEGG" id="tle:Tlet_1213"/>
<dbReference type="STRING" id="416591.Tlet_1213"/>
<dbReference type="HOGENOM" id="CLU_633027_0_0_0"/>
<dbReference type="SFLD" id="SFLDG01067">
    <property type="entry name" value="SPASM/twitch_domain_containing"/>
    <property type="match status" value="1"/>
</dbReference>
<protein>
    <submittedName>
        <fullName evidence="6">Radical SAM domain protein</fullName>
    </submittedName>
</protein>
<organism evidence="6 7">
    <name type="scientific">Pseudothermotoga lettingae (strain ATCC BAA-301 / DSM 14385 / NBRC 107922 / TMO)</name>
    <name type="common">Thermotoga lettingae</name>
    <dbReference type="NCBI Taxonomy" id="416591"/>
    <lineage>
        <taxon>Bacteria</taxon>
        <taxon>Thermotogati</taxon>
        <taxon>Thermotogota</taxon>
        <taxon>Thermotogae</taxon>
        <taxon>Thermotogales</taxon>
        <taxon>Thermotogaceae</taxon>
        <taxon>Pseudothermotoga</taxon>
    </lineage>
</organism>
<dbReference type="GO" id="GO:0051536">
    <property type="term" value="F:iron-sulfur cluster binding"/>
    <property type="evidence" value="ECO:0007669"/>
    <property type="project" value="UniProtKB-KW"/>
</dbReference>